<dbReference type="SUPFAM" id="SSF143575">
    <property type="entry name" value="GAS2 domain-like"/>
    <property type="match status" value="1"/>
</dbReference>
<feature type="compositionally biased region" description="Low complexity" evidence="4">
    <location>
        <begin position="1234"/>
        <end position="1246"/>
    </location>
</feature>
<feature type="region of interest" description="Disordered" evidence="4">
    <location>
        <begin position="1"/>
        <end position="35"/>
    </location>
</feature>
<keyword evidence="2" id="KW-0963">Cytoplasm</keyword>
<dbReference type="InterPro" id="IPR036534">
    <property type="entry name" value="GAR_dom_sf"/>
</dbReference>
<dbReference type="InterPro" id="IPR003108">
    <property type="entry name" value="GAR_dom"/>
</dbReference>
<feature type="non-terminal residue" evidence="6">
    <location>
        <position position="1312"/>
    </location>
</feature>
<feature type="region of interest" description="Disordered" evidence="4">
    <location>
        <begin position="960"/>
        <end position="979"/>
    </location>
</feature>
<feature type="region of interest" description="Disordered" evidence="4">
    <location>
        <begin position="1158"/>
        <end position="1264"/>
    </location>
</feature>
<evidence type="ECO:0000313" key="6">
    <source>
        <dbReference type="EMBL" id="RFU26700.1"/>
    </source>
</evidence>
<name>A0A3E2GZW1_SCYLI</name>
<dbReference type="STRING" id="5539.A0A3E2GZW1"/>
<feature type="region of interest" description="Disordered" evidence="4">
    <location>
        <begin position="927"/>
        <end position="950"/>
    </location>
</feature>
<evidence type="ECO:0000256" key="2">
    <source>
        <dbReference type="ARBA" id="ARBA00022490"/>
    </source>
</evidence>
<dbReference type="OrthoDB" id="5409589at2759"/>
<feature type="compositionally biased region" description="Polar residues" evidence="4">
    <location>
        <begin position="7"/>
        <end position="17"/>
    </location>
</feature>
<evidence type="ECO:0000313" key="7">
    <source>
        <dbReference type="Proteomes" id="UP000258309"/>
    </source>
</evidence>
<dbReference type="Gene3D" id="3.30.920.20">
    <property type="entry name" value="Gas2-like domain"/>
    <property type="match status" value="1"/>
</dbReference>
<comment type="caution">
    <text evidence="6">The sequence shown here is derived from an EMBL/GenBank/DDBJ whole genome shotgun (WGS) entry which is preliminary data.</text>
</comment>
<feature type="compositionally biased region" description="Basic and acidic residues" evidence="4">
    <location>
        <begin position="528"/>
        <end position="539"/>
    </location>
</feature>
<dbReference type="GO" id="GO:0005856">
    <property type="term" value="C:cytoskeleton"/>
    <property type="evidence" value="ECO:0007669"/>
    <property type="project" value="UniProtKB-SubCell"/>
</dbReference>
<dbReference type="GO" id="GO:0008017">
    <property type="term" value="F:microtubule binding"/>
    <property type="evidence" value="ECO:0007669"/>
    <property type="project" value="InterPro"/>
</dbReference>
<feature type="region of interest" description="Disordered" evidence="4">
    <location>
        <begin position="355"/>
        <end position="382"/>
    </location>
</feature>
<feature type="domain" description="GAR" evidence="5">
    <location>
        <begin position="1063"/>
        <end position="1142"/>
    </location>
</feature>
<gene>
    <name evidence="6" type="ORF">B7463_g9645</name>
</gene>
<comment type="subcellular location">
    <subcellularLocation>
        <location evidence="1">Cytoplasm</location>
        <location evidence="1">Cytoskeleton</location>
    </subcellularLocation>
</comment>
<keyword evidence="3" id="KW-0206">Cytoskeleton</keyword>
<dbReference type="OMA" id="ATWAFEA"/>
<feature type="non-terminal residue" evidence="6">
    <location>
        <position position="1"/>
    </location>
</feature>
<evidence type="ECO:0000256" key="4">
    <source>
        <dbReference type="SAM" id="MobiDB-lite"/>
    </source>
</evidence>
<dbReference type="Pfam" id="PF02187">
    <property type="entry name" value="GAS2"/>
    <property type="match status" value="1"/>
</dbReference>
<keyword evidence="7" id="KW-1185">Reference proteome</keyword>
<protein>
    <recommendedName>
        <fullName evidence="5">GAR domain-containing protein</fullName>
    </recommendedName>
</protein>
<dbReference type="PROSITE" id="PS51460">
    <property type="entry name" value="GAR"/>
    <property type="match status" value="1"/>
</dbReference>
<reference evidence="6 7" key="1">
    <citation type="submission" date="2018-05" db="EMBL/GenBank/DDBJ databases">
        <title>Draft genome sequence of Scytalidium lignicola DSM 105466, a ubiquitous saprotrophic fungus.</title>
        <authorList>
            <person name="Buettner E."/>
            <person name="Gebauer A.M."/>
            <person name="Hofrichter M."/>
            <person name="Liers C."/>
            <person name="Kellner H."/>
        </authorList>
    </citation>
    <scope>NUCLEOTIDE SEQUENCE [LARGE SCALE GENOMIC DNA]</scope>
    <source>
        <strain evidence="6 7">DSM 105466</strain>
    </source>
</reference>
<feature type="region of interest" description="Disordered" evidence="4">
    <location>
        <begin position="586"/>
        <end position="673"/>
    </location>
</feature>
<feature type="compositionally biased region" description="Low complexity" evidence="4">
    <location>
        <begin position="1159"/>
        <end position="1175"/>
    </location>
</feature>
<dbReference type="Proteomes" id="UP000258309">
    <property type="component" value="Unassembled WGS sequence"/>
</dbReference>
<proteinExistence type="predicted"/>
<feature type="compositionally biased region" description="Low complexity" evidence="4">
    <location>
        <begin position="592"/>
        <end position="615"/>
    </location>
</feature>
<evidence type="ECO:0000259" key="5">
    <source>
        <dbReference type="PROSITE" id="PS51460"/>
    </source>
</evidence>
<feature type="region of interest" description="Disordered" evidence="4">
    <location>
        <begin position="439"/>
        <end position="458"/>
    </location>
</feature>
<feature type="compositionally biased region" description="Basic and acidic residues" evidence="4">
    <location>
        <begin position="1203"/>
        <end position="1213"/>
    </location>
</feature>
<organism evidence="6 7">
    <name type="scientific">Scytalidium lignicola</name>
    <name type="common">Hyphomycete</name>
    <dbReference type="NCBI Taxonomy" id="5539"/>
    <lineage>
        <taxon>Eukaryota</taxon>
        <taxon>Fungi</taxon>
        <taxon>Dikarya</taxon>
        <taxon>Ascomycota</taxon>
        <taxon>Pezizomycotina</taxon>
        <taxon>Leotiomycetes</taxon>
        <taxon>Leotiomycetes incertae sedis</taxon>
        <taxon>Scytalidium</taxon>
    </lineage>
</organism>
<evidence type="ECO:0000256" key="3">
    <source>
        <dbReference type="ARBA" id="ARBA00023212"/>
    </source>
</evidence>
<feature type="region of interest" description="Disordered" evidence="4">
    <location>
        <begin position="1040"/>
        <end position="1088"/>
    </location>
</feature>
<sequence length="1312" mass="145841">MDRLRTFSPSPTPSLTQSHSRSLSRSRPRITDDILSDLSPTTTFEAFTSPSGRLKASIEAATQSERAFGLQASLASKKIKEWVQELSNWPWPAARGSDGFEMPEPKRRKLSQEHEEGRNTDSDDNEYIGSLLASQVNAYEIRLEEISIDMDDLNVEEIKHEVLATTANFTSTSRISSTSFHSPQQDDTAEQEQQHLVSYGTYTAMDDFTAIITATVLKALPNLSRLMRLMDVWSMRLIVLRKIPPLLEALDDAELALASAWKTIETPKRRSRQEELLESVSFDRQSFNVIRDTLRDRVAALGRHLDFMLDTLEGWDDTLPDEWLDRMEKIENDYGEWVVAADRRVREEEWRRQRQAEMERRKQEEEARKREEERIAEENRKAEKARLAEEARKAEEIRIAEEARKVEDARLFEEAQKLEEARLAEEAIKLEEARLAEEARKLEKERKAEQARQAESDRLAEEFRLAEVRNAEEARLAEEAGQGPIIEESMMEMIVGDADDLQGTTQTRRAEELTTPILSGGKANEPAEAEHSPHSHDSDVVGAIQSAMVNNISDSALEISEELPAVVNKFGRLHLLSDLEIEPDLTVSSGTDMSSSDNDTPDSDSASAIAAAPIPVDYPWNNESNSFDSERSQDVSNVSEKPRLDVLASSSNVSLNDQTVEGNSNTEELPSSQSISMQATEKVIDASQHSSANISVDQENEWIVIHSPGKTLSFSADGSTRVNDIDYTDLTANESSGDLRRLSYVSSHSTSSSIPQILEEEPAEFFHPVSTPIRSPRPIFESSSPNTPAFNPPLREDFSRSVQSADGRESSLPPVDEETEYDTFRTMHLGNFNFGANASYNEVLPWPRPSGVSPGPLMTPAQIYEMSPRGSFSHRGSVSSNASTVIISRPANIRISRMLPDNSPSPISDRAIDRASPIINQQSPLAGRFGSRGLLSHDYTPPGSPKVPAISPKKYLHVFQDESRSQSPDSPGPSEASFELPILPNVDMSTDSALPSPTKAADDQMQQQISEILQSIPAHIRLTSELDTTQQDLIQPKKTRRVLTPSVRPHSSMSNTRSYSSMSNTRSSTPSFTLRPAPSTRPRAQSGVVSETRLYHLSRTTGEAPIKLFVRLVGENGERVMVRVGGGWADFGEYLKEYAAHHRRRSFVADDKVEIQDIPSRNVSSSSMMSTPTVRNGRASPASRPGSALDRPTSSLAVRKTRRSEGEGARDTRPPSTPMLFGSRRDKWSETPGSAVSTASSSSRLSWTEEDSSLGLAGPNSKKVDISARDQEWVESMKDKVRKASAEKEKRHVSDFGVLGKVGGTKRLFRKG</sequence>
<feature type="region of interest" description="Disordered" evidence="4">
    <location>
        <begin position="94"/>
        <end position="126"/>
    </location>
</feature>
<feature type="region of interest" description="Disordered" evidence="4">
    <location>
        <begin position="776"/>
        <end position="817"/>
    </location>
</feature>
<feature type="compositionally biased region" description="Polar residues" evidence="4">
    <location>
        <begin position="648"/>
        <end position="673"/>
    </location>
</feature>
<dbReference type="EMBL" id="NCSJ02000247">
    <property type="protein sequence ID" value="RFU26700.1"/>
    <property type="molecule type" value="Genomic_DNA"/>
</dbReference>
<evidence type="ECO:0000256" key="1">
    <source>
        <dbReference type="ARBA" id="ARBA00004245"/>
    </source>
</evidence>
<feature type="compositionally biased region" description="Low complexity" evidence="4">
    <location>
        <begin position="1051"/>
        <end position="1071"/>
    </location>
</feature>
<feature type="region of interest" description="Disordered" evidence="4">
    <location>
        <begin position="498"/>
        <end position="540"/>
    </location>
</feature>
<feature type="compositionally biased region" description="Basic and acidic residues" evidence="4">
    <location>
        <begin position="110"/>
        <end position="121"/>
    </location>
</feature>
<accession>A0A3E2GZW1</accession>